<evidence type="ECO:0000313" key="4">
    <source>
        <dbReference type="Proteomes" id="UP001626550"/>
    </source>
</evidence>
<dbReference type="PROSITE" id="PS51704">
    <property type="entry name" value="GP_PDE"/>
    <property type="match status" value="1"/>
</dbReference>
<reference evidence="3 4" key="1">
    <citation type="submission" date="2024-11" db="EMBL/GenBank/DDBJ databases">
        <title>Adaptive evolution of stress response genes in parasites aligns with host niche diversity.</title>
        <authorList>
            <person name="Hahn C."/>
            <person name="Resl P."/>
        </authorList>
    </citation>
    <scope>NUCLEOTIDE SEQUENCE [LARGE SCALE GENOMIC DNA]</scope>
    <source>
        <strain evidence="3">EGGRZ-B1_66</strain>
        <tissue evidence="3">Body</tissue>
    </source>
</reference>
<keyword evidence="1" id="KW-0378">Hydrolase</keyword>
<accession>A0ABD2QDT0</accession>
<sequence length="130" mass="14780">MTSRPALHKENTLVSLKKALQHVSGFISTAILDQGADFVEMDVQLTKDGEVILYHDYEAAITSRKKRRGELSYLIVPVKDLKYEVLKSLKTDHYSVMLANHDNESELLTSNPLFANLLSELRMQQFGYAH</sequence>
<dbReference type="Pfam" id="PF03009">
    <property type="entry name" value="GDPD"/>
    <property type="match status" value="1"/>
</dbReference>
<protein>
    <submittedName>
        <fullName evidence="3">Glycerophosphocholine phosphodiesterase gpcpd1</fullName>
    </submittedName>
</protein>
<dbReference type="GO" id="GO:0016787">
    <property type="term" value="F:hydrolase activity"/>
    <property type="evidence" value="ECO:0007669"/>
    <property type="project" value="UniProtKB-KW"/>
</dbReference>
<organism evidence="3 4">
    <name type="scientific">Cichlidogyrus casuarinus</name>
    <dbReference type="NCBI Taxonomy" id="1844966"/>
    <lineage>
        <taxon>Eukaryota</taxon>
        <taxon>Metazoa</taxon>
        <taxon>Spiralia</taxon>
        <taxon>Lophotrochozoa</taxon>
        <taxon>Platyhelminthes</taxon>
        <taxon>Monogenea</taxon>
        <taxon>Monopisthocotylea</taxon>
        <taxon>Dactylogyridea</taxon>
        <taxon>Ancyrocephalidae</taxon>
        <taxon>Cichlidogyrus</taxon>
    </lineage>
</organism>
<keyword evidence="4" id="KW-1185">Reference proteome</keyword>
<dbReference type="AlphaFoldDB" id="A0ABD2QDT0"/>
<gene>
    <name evidence="3" type="primary">GPCPD1_1</name>
    <name evidence="3" type="ORF">Ciccas_003625</name>
</gene>
<dbReference type="EMBL" id="JBJKFK010000341">
    <property type="protein sequence ID" value="KAL3317710.1"/>
    <property type="molecule type" value="Genomic_DNA"/>
</dbReference>
<dbReference type="InterPro" id="IPR017946">
    <property type="entry name" value="PLC-like_Pdiesterase_TIM-brl"/>
</dbReference>
<dbReference type="Proteomes" id="UP001626550">
    <property type="component" value="Unassembled WGS sequence"/>
</dbReference>
<dbReference type="PANTHER" id="PTHR22958">
    <property type="entry name" value="GLYCEROPHOSPHORYL DIESTER PHOSPHODIESTERASE"/>
    <property type="match status" value="1"/>
</dbReference>
<evidence type="ECO:0000313" key="3">
    <source>
        <dbReference type="EMBL" id="KAL3317710.1"/>
    </source>
</evidence>
<dbReference type="PANTHER" id="PTHR22958:SF1">
    <property type="entry name" value="GLYCEROPHOSPHOCHOLINE PHOSPHODIESTERASE GPCPD1"/>
    <property type="match status" value="1"/>
</dbReference>
<dbReference type="InterPro" id="IPR051578">
    <property type="entry name" value="GDPD"/>
</dbReference>
<dbReference type="Gene3D" id="3.20.20.190">
    <property type="entry name" value="Phosphatidylinositol (PI) phosphodiesterase"/>
    <property type="match status" value="1"/>
</dbReference>
<name>A0ABD2QDT0_9PLAT</name>
<dbReference type="SUPFAM" id="SSF51695">
    <property type="entry name" value="PLC-like phosphodiesterases"/>
    <property type="match status" value="1"/>
</dbReference>
<feature type="domain" description="GP-PDE" evidence="2">
    <location>
        <begin position="1"/>
        <end position="130"/>
    </location>
</feature>
<comment type="caution">
    <text evidence="3">The sequence shown here is derived from an EMBL/GenBank/DDBJ whole genome shotgun (WGS) entry which is preliminary data.</text>
</comment>
<evidence type="ECO:0000259" key="2">
    <source>
        <dbReference type="PROSITE" id="PS51704"/>
    </source>
</evidence>
<dbReference type="InterPro" id="IPR030395">
    <property type="entry name" value="GP_PDE_dom"/>
</dbReference>
<evidence type="ECO:0000256" key="1">
    <source>
        <dbReference type="ARBA" id="ARBA00022801"/>
    </source>
</evidence>
<proteinExistence type="predicted"/>